<comment type="caution">
    <text evidence="2">The sequence shown here is derived from an EMBL/GenBank/DDBJ whole genome shotgun (WGS) entry which is preliminary data.</text>
</comment>
<reference evidence="2 3" key="1">
    <citation type="journal article" date="2012" name="Genome Biol.">
        <title>Sequencing three crocodilian genomes to illuminate the evolution of archosaurs and amniotes.</title>
        <authorList>
            <person name="St John J.A."/>
            <person name="Braun E.L."/>
            <person name="Isberg S.R."/>
            <person name="Miles L.G."/>
            <person name="Chong A.Y."/>
            <person name="Gongora J."/>
            <person name="Dalzell P."/>
            <person name="Moran C."/>
            <person name="Bed'hom B."/>
            <person name="Abzhanov A."/>
            <person name="Burgess S.C."/>
            <person name="Cooksey A.M."/>
            <person name="Castoe T.A."/>
            <person name="Crawford N.G."/>
            <person name="Densmore L.D."/>
            <person name="Drew J.C."/>
            <person name="Edwards S.V."/>
            <person name="Faircloth B.C."/>
            <person name="Fujita M.K."/>
            <person name="Greenwold M.J."/>
            <person name="Hoffmann F.G."/>
            <person name="Howard J.M."/>
            <person name="Iguchi T."/>
            <person name="Janes D.E."/>
            <person name="Khan S.Y."/>
            <person name="Kohno S."/>
            <person name="de Koning A.J."/>
            <person name="Lance S.L."/>
            <person name="McCarthy F.M."/>
            <person name="McCormack J.E."/>
            <person name="Merchant M.E."/>
            <person name="Peterson D.G."/>
            <person name="Pollock D.D."/>
            <person name="Pourmand N."/>
            <person name="Raney B.J."/>
            <person name="Roessler K.A."/>
            <person name="Sanford J.R."/>
            <person name="Sawyer R.H."/>
            <person name="Schmidt C.J."/>
            <person name="Triplett E.W."/>
            <person name="Tuberville T.D."/>
            <person name="Venegas-Anaya M."/>
            <person name="Howard J.T."/>
            <person name="Jarvis E.D."/>
            <person name="Guillette L.J.Jr."/>
            <person name="Glenn T.C."/>
            <person name="Green R.E."/>
            <person name="Ray D.A."/>
        </authorList>
    </citation>
    <scope>NUCLEOTIDE SEQUENCE [LARGE SCALE GENOMIC DNA]</scope>
    <source>
        <strain evidence="2">KSC_2009_1</strain>
    </source>
</reference>
<evidence type="ECO:0000313" key="3">
    <source>
        <dbReference type="Proteomes" id="UP000050525"/>
    </source>
</evidence>
<dbReference type="Proteomes" id="UP000050525">
    <property type="component" value="Unassembled WGS sequence"/>
</dbReference>
<feature type="compositionally biased region" description="Basic and acidic residues" evidence="1">
    <location>
        <begin position="27"/>
        <end position="44"/>
    </location>
</feature>
<protein>
    <submittedName>
        <fullName evidence="2">Uncharacterized protein</fullName>
    </submittedName>
</protein>
<evidence type="ECO:0000313" key="2">
    <source>
        <dbReference type="EMBL" id="KYO40725.1"/>
    </source>
</evidence>
<accession>A0A151NWC2</accession>
<dbReference type="AlphaFoldDB" id="A0A151NWC2"/>
<gene>
    <name evidence="2" type="ORF">Y1Q_0012223</name>
</gene>
<dbReference type="EMBL" id="AKHW03001868">
    <property type="protein sequence ID" value="KYO40725.1"/>
    <property type="molecule type" value="Genomic_DNA"/>
</dbReference>
<sequence>MGSESPSGCGASSPAADQGLPCGAGEQGKHKDGLPWHRTQVDDDEKKVAQACSWDCGRYMHSTLSALWVTMSR</sequence>
<feature type="compositionally biased region" description="Low complexity" evidence="1">
    <location>
        <begin position="1"/>
        <end position="16"/>
    </location>
</feature>
<name>A0A151NWC2_ALLMI</name>
<organism evidence="2 3">
    <name type="scientific">Alligator mississippiensis</name>
    <name type="common">American alligator</name>
    <dbReference type="NCBI Taxonomy" id="8496"/>
    <lineage>
        <taxon>Eukaryota</taxon>
        <taxon>Metazoa</taxon>
        <taxon>Chordata</taxon>
        <taxon>Craniata</taxon>
        <taxon>Vertebrata</taxon>
        <taxon>Euteleostomi</taxon>
        <taxon>Archelosauria</taxon>
        <taxon>Archosauria</taxon>
        <taxon>Crocodylia</taxon>
        <taxon>Alligatoridae</taxon>
        <taxon>Alligatorinae</taxon>
        <taxon>Alligator</taxon>
    </lineage>
</organism>
<proteinExistence type="predicted"/>
<keyword evidence="3" id="KW-1185">Reference proteome</keyword>
<evidence type="ECO:0000256" key="1">
    <source>
        <dbReference type="SAM" id="MobiDB-lite"/>
    </source>
</evidence>
<feature type="region of interest" description="Disordered" evidence="1">
    <location>
        <begin position="1"/>
        <end position="44"/>
    </location>
</feature>